<protein>
    <recommendedName>
        <fullName evidence="3">GerMN domain-containing protein</fullName>
    </recommendedName>
</protein>
<dbReference type="EMBL" id="BONJ01000007">
    <property type="protein sequence ID" value="GIG13504.1"/>
    <property type="molecule type" value="Genomic_DNA"/>
</dbReference>
<name>A0A8J3PEA4_9ACTN</name>
<feature type="region of interest" description="Disordered" evidence="1">
    <location>
        <begin position="589"/>
        <end position="622"/>
    </location>
</feature>
<dbReference type="RefSeq" id="WP_166383501.1">
    <property type="nucleotide sequence ID" value="NZ_BAAATT010000014.1"/>
</dbReference>
<feature type="signal peptide" evidence="2">
    <location>
        <begin position="1"/>
        <end position="18"/>
    </location>
</feature>
<dbReference type="Pfam" id="PF10646">
    <property type="entry name" value="Germane"/>
    <property type="match status" value="1"/>
</dbReference>
<proteinExistence type="predicted"/>
<dbReference type="SMART" id="SM00909">
    <property type="entry name" value="Germane"/>
    <property type="match status" value="1"/>
</dbReference>
<organism evidence="4 5">
    <name type="scientific">Catellatospora methionotrophica</name>
    <dbReference type="NCBI Taxonomy" id="121620"/>
    <lineage>
        <taxon>Bacteria</taxon>
        <taxon>Bacillati</taxon>
        <taxon>Actinomycetota</taxon>
        <taxon>Actinomycetes</taxon>
        <taxon>Micromonosporales</taxon>
        <taxon>Micromonosporaceae</taxon>
        <taxon>Catellatospora</taxon>
    </lineage>
</organism>
<dbReference type="AlphaFoldDB" id="A0A8J3PEA4"/>
<comment type="caution">
    <text evidence="4">The sequence shown here is derived from an EMBL/GenBank/DDBJ whole genome shotgun (WGS) entry which is preliminary data.</text>
</comment>
<evidence type="ECO:0000259" key="3">
    <source>
        <dbReference type="SMART" id="SM00909"/>
    </source>
</evidence>
<dbReference type="InterPro" id="IPR018910">
    <property type="entry name" value="LpqB_C"/>
</dbReference>
<evidence type="ECO:0000256" key="2">
    <source>
        <dbReference type="SAM" id="SignalP"/>
    </source>
</evidence>
<dbReference type="PROSITE" id="PS51257">
    <property type="entry name" value="PROKAR_LIPOPROTEIN"/>
    <property type="match status" value="1"/>
</dbReference>
<dbReference type="InterPro" id="IPR059026">
    <property type="entry name" value="LpqB_N"/>
</dbReference>
<evidence type="ECO:0000256" key="1">
    <source>
        <dbReference type="SAM" id="MobiDB-lite"/>
    </source>
</evidence>
<dbReference type="Pfam" id="PF10647">
    <property type="entry name" value="Gmad1"/>
    <property type="match status" value="1"/>
</dbReference>
<feature type="chain" id="PRO_5039610373" description="GerMN domain-containing protein" evidence="2">
    <location>
        <begin position="19"/>
        <end position="622"/>
    </location>
</feature>
<evidence type="ECO:0000313" key="5">
    <source>
        <dbReference type="Proteomes" id="UP000660339"/>
    </source>
</evidence>
<feature type="domain" description="GerMN" evidence="3">
    <location>
        <begin position="211"/>
        <end position="295"/>
    </location>
</feature>
<reference evidence="4" key="1">
    <citation type="submission" date="2021-01" db="EMBL/GenBank/DDBJ databases">
        <title>Whole genome shotgun sequence of Catellatospora methionotrophica NBRC 14553.</title>
        <authorList>
            <person name="Komaki H."/>
            <person name="Tamura T."/>
        </authorList>
    </citation>
    <scope>NUCLEOTIDE SEQUENCE</scope>
    <source>
        <strain evidence="4">NBRC 14553</strain>
    </source>
</reference>
<keyword evidence="2" id="KW-0732">Signal</keyword>
<dbReference type="Pfam" id="PF25976">
    <property type="entry name" value="LpqB_N"/>
    <property type="match status" value="1"/>
</dbReference>
<feature type="region of interest" description="Disordered" evidence="1">
    <location>
        <begin position="30"/>
        <end position="57"/>
    </location>
</feature>
<keyword evidence="5" id="KW-1185">Reference proteome</keyword>
<dbReference type="Proteomes" id="UP000660339">
    <property type="component" value="Unassembled WGS sequence"/>
</dbReference>
<sequence>MRRAASALLAGAAALALAGCGIGVRDDVVRDGPGPSAGPGLTSSSSVKPPPWRKDETDPAEVVKDFLQAAAGDHGTAHESIMAAAGQYIAADQQAEWNPGANVVLVDVGQMTVSGDTVEVDMRRLGVLTPDGQVLPYEGKEREPKPDEFRFAQLPGGGLVLTNPRQELLLDVDKLETYYQRLPIYFWNTDNTSLVPDLRYLPKAVPDEQVDNRLFDWLLKGPSAWLSGAVLGLPDGTRRLGSIVKDASQVTVNLGAIADAAVRDRLAAQLHWTLWPGDDRKLQLQLEGRDVATDYRFPDKNLAASLTSGRDPNRYAVVNGVLTRLARQGETHPPLQDALSSTINNDVVSAAVAKDETAFALVRATGNGKQQLYIGPRSDLRDKSTANDTVAKPTIHSTGLIATSISRPIWLDRAGTAALVLADRQLWAVPVHGTAAIPVDDSLATAHGKITGVSVAPDGRRMALVINGQLYVAPLLRASAKLNAFKVGKPRKVPSSLAGRLREVAFLREDMVVVSTVGDVAELAHVTIDGAIERTFPTGRKAVIKNLTAYVGNAGRTETSGDVLLDVDGRANEVFTGTLSPVRKEFLLIPSPLTPSPTPDPSSSSSPQPPVEPTVTAASFEG</sequence>
<dbReference type="InterPro" id="IPR019606">
    <property type="entry name" value="GerMN"/>
</dbReference>
<evidence type="ECO:0000313" key="4">
    <source>
        <dbReference type="EMBL" id="GIG13504.1"/>
    </source>
</evidence>
<gene>
    <name evidence="4" type="ORF">Cme02nite_18360</name>
</gene>
<accession>A0A8J3PEA4</accession>